<dbReference type="InterPro" id="IPR001763">
    <property type="entry name" value="Rhodanese-like_dom"/>
</dbReference>
<evidence type="ECO:0000313" key="3">
    <source>
        <dbReference type="Proteomes" id="UP000555728"/>
    </source>
</evidence>
<organism evidence="2 3">
    <name type="scientific">Roseospira goensis</name>
    <dbReference type="NCBI Taxonomy" id="391922"/>
    <lineage>
        <taxon>Bacteria</taxon>
        <taxon>Pseudomonadati</taxon>
        <taxon>Pseudomonadota</taxon>
        <taxon>Alphaproteobacteria</taxon>
        <taxon>Rhodospirillales</taxon>
        <taxon>Rhodospirillaceae</taxon>
        <taxon>Roseospira</taxon>
    </lineage>
</organism>
<gene>
    <name evidence="2" type="ORF">GGD88_002889</name>
</gene>
<dbReference type="SUPFAM" id="SSF53756">
    <property type="entry name" value="UDP-Glycosyltransferase/glycogen phosphorylase"/>
    <property type="match status" value="1"/>
</dbReference>
<name>A0A7W6WLI9_9PROT</name>
<dbReference type="PROSITE" id="PS50206">
    <property type="entry name" value="RHODANESE_3"/>
    <property type="match status" value="1"/>
</dbReference>
<reference evidence="2 3" key="1">
    <citation type="submission" date="2020-08" db="EMBL/GenBank/DDBJ databases">
        <title>Genome sequencing of Purple Non-Sulfur Bacteria from various extreme environments.</title>
        <authorList>
            <person name="Mayer M."/>
        </authorList>
    </citation>
    <scope>NUCLEOTIDE SEQUENCE [LARGE SCALE GENOMIC DNA]</scope>
    <source>
        <strain evidence="2 3">JA135</strain>
    </source>
</reference>
<dbReference type="PANTHER" id="PTHR21015:SF28">
    <property type="entry name" value="SLL1722 PROTEIN"/>
    <property type="match status" value="1"/>
</dbReference>
<dbReference type="InterPro" id="IPR007235">
    <property type="entry name" value="Glyco_trans_28_C"/>
</dbReference>
<feature type="domain" description="Rhodanese" evidence="1">
    <location>
        <begin position="3"/>
        <end position="62"/>
    </location>
</feature>
<dbReference type="GO" id="GO:0016758">
    <property type="term" value="F:hexosyltransferase activity"/>
    <property type="evidence" value="ECO:0007669"/>
    <property type="project" value="InterPro"/>
</dbReference>
<evidence type="ECO:0000313" key="2">
    <source>
        <dbReference type="EMBL" id="MBB4287145.1"/>
    </source>
</evidence>
<comment type="caution">
    <text evidence="2">The sequence shown here is derived from an EMBL/GenBank/DDBJ whole genome shotgun (WGS) entry which is preliminary data.</text>
</comment>
<keyword evidence="3" id="KW-1185">Reference proteome</keyword>
<dbReference type="Pfam" id="PF04101">
    <property type="entry name" value="Glyco_tran_28_C"/>
    <property type="match status" value="1"/>
</dbReference>
<accession>A0A7W6WLI9</accession>
<dbReference type="PANTHER" id="PTHR21015">
    <property type="entry name" value="UDP-N-ACETYLGLUCOSAMINE--N-ACETYLMURAMYL-(PENTAPEPTIDE) PYROPHOSPHORYL-UNDECAPRENOL N-ACETYLGLUCOSAMINE TRANSFERASE 1"/>
    <property type="match status" value="1"/>
</dbReference>
<protein>
    <submittedName>
        <fullName evidence="2">Putative glycosyltransferase</fullName>
    </submittedName>
</protein>
<dbReference type="Gene3D" id="3.40.50.2000">
    <property type="entry name" value="Glycogen Phosphorylase B"/>
    <property type="match status" value="1"/>
</dbReference>
<dbReference type="AlphaFoldDB" id="A0A7W6WLI9"/>
<keyword evidence="2" id="KW-0808">Transferase</keyword>
<dbReference type="Proteomes" id="UP000555728">
    <property type="component" value="Unassembled WGS sequence"/>
</dbReference>
<proteinExistence type="predicted"/>
<evidence type="ECO:0000259" key="1">
    <source>
        <dbReference type="PROSITE" id="PS50206"/>
    </source>
</evidence>
<dbReference type="RefSeq" id="WP_184436603.1">
    <property type="nucleotide sequence ID" value="NZ_JACIGI010000028.1"/>
</dbReference>
<sequence length="394" mass="41655">MSAPLPPPPDGPILVYVQHVLGVGHLNRAAALARGLAESGRPVVLVTGGRPAPHLLAPDPERPVRVAQLPPLAAADLAFSGLVDETGAPVTDALWRARRDRLRALVEDLRPAVLVVEMYPFGRRPFGPEIDALIGQVRARRPEARVACSVRDILVRKRDPSKARRMLEAANRLFDLILVHGDPRVLPFSATFPLADALRPPVVHTGFVVEDRTGTAPPPDDAGLDEVLVSAGGGAMGRALMDAAAQARPLCRIGAAPPWRVLVGRNLGAGAVDAVRAVAAPGVTVDWVRPDFRALLARARLSVSQAGYNTVVETLAARCPAVLVPWGDGDESEQRDRAAVLDRLGLARALDPADLSPARLAGAVDDALATLPRRTDVTGIALDGIARTREALLG</sequence>
<dbReference type="EMBL" id="JACIGI010000028">
    <property type="protein sequence ID" value="MBB4287145.1"/>
    <property type="molecule type" value="Genomic_DNA"/>
</dbReference>